<dbReference type="HOGENOM" id="CLU_2934904_0_0_0"/>
<keyword evidence="2" id="KW-1185">Reference proteome</keyword>
<dbReference type="AlphaFoldDB" id="C1ABU8"/>
<dbReference type="Proteomes" id="UP000002209">
    <property type="component" value="Chromosome"/>
</dbReference>
<evidence type="ECO:0000313" key="2">
    <source>
        <dbReference type="Proteomes" id="UP000002209"/>
    </source>
</evidence>
<dbReference type="EMBL" id="AP009153">
    <property type="protein sequence ID" value="BAH39975.1"/>
    <property type="molecule type" value="Genomic_DNA"/>
</dbReference>
<evidence type="ECO:0000313" key="1">
    <source>
        <dbReference type="EMBL" id="BAH39975.1"/>
    </source>
</evidence>
<reference evidence="2" key="1">
    <citation type="submission" date="2006-03" db="EMBL/GenBank/DDBJ databases">
        <title>Complete genome sequence of Gemmatimonas aurantiaca T-27 that represents a novel phylum Gemmatimonadetes.</title>
        <authorList>
            <person name="Takasaki K."/>
            <person name="Ichikawa N."/>
            <person name="Miura H."/>
            <person name="Matsushita S."/>
            <person name="Watanabe Y."/>
            <person name="Oguchi A."/>
            <person name="Ankai A."/>
            <person name="Yashiro I."/>
            <person name="Takahashi M."/>
            <person name="Terui Y."/>
            <person name="Fukui S."/>
            <person name="Yokoyama H."/>
            <person name="Tanikawa S."/>
            <person name="Hanada S."/>
            <person name="Kamagata Y."/>
            <person name="Fujita N."/>
        </authorList>
    </citation>
    <scope>NUCLEOTIDE SEQUENCE [LARGE SCALE GENOMIC DNA]</scope>
    <source>
        <strain evidence="2">T-27 / DSM 14586 / JCM 11422 / NBRC 100505</strain>
    </source>
</reference>
<proteinExistence type="predicted"/>
<sequence length="60" mass="6133">MLARPSPRCTRAMMTCRKLSAEGLGQVSNVSPGQNGLIADVMIARATGGVVAPSTDVTMG</sequence>
<gene>
    <name evidence="1" type="ordered locus">GAU_2933</name>
</gene>
<organism evidence="1 2">
    <name type="scientific">Gemmatimonas aurantiaca (strain DSM 14586 / JCM 11422 / NBRC 100505 / T-27)</name>
    <dbReference type="NCBI Taxonomy" id="379066"/>
    <lineage>
        <taxon>Bacteria</taxon>
        <taxon>Pseudomonadati</taxon>
        <taxon>Gemmatimonadota</taxon>
        <taxon>Gemmatimonadia</taxon>
        <taxon>Gemmatimonadales</taxon>
        <taxon>Gemmatimonadaceae</taxon>
        <taxon>Gemmatimonas</taxon>
    </lineage>
</organism>
<dbReference type="KEGG" id="gau:GAU_2933"/>
<name>C1ABU8_GEMAT</name>
<accession>C1ABU8</accession>
<protein>
    <submittedName>
        <fullName evidence="1">Uncharacterized protein</fullName>
    </submittedName>
</protein>